<evidence type="ECO:0000256" key="1">
    <source>
        <dbReference type="ARBA" id="ARBA00008814"/>
    </source>
</evidence>
<dbReference type="KEGG" id="tpz:Tph_c01210"/>
<evidence type="ECO:0000256" key="2">
    <source>
        <dbReference type="SAM" id="SignalP"/>
    </source>
</evidence>
<dbReference type="InterPro" id="IPR002491">
    <property type="entry name" value="ABC_transptr_periplasmic_BD"/>
</dbReference>
<gene>
    <name evidence="4" type="ordered locus">Tph_c01210</name>
</gene>
<dbReference type="Gene3D" id="1.20.58.2180">
    <property type="match status" value="1"/>
</dbReference>
<dbReference type="Gene3D" id="3.40.50.1980">
    <property type="entry name" value="Nitrogenase molybdenum iron protein domain"/>
    <property type="match status" value="2"/>
</dbReference>
<evidence type="ECO:0000259" key="3">
    <source>
        <dbReference type="PROSITE" id="PS50983"/>
    </source>
</evidence>
<keyword evidence="4" id="KW-0378">Hydrolase</keyword>
<dbReference type="SUPFAM" id="SSF53807">
    <property type="entry name" value="Helical backbone' metal receptor"/>
    <property type="match status" value="1"/>
</dbReference>
<dbReference type="AlphaFoldDB" id="K4LQJ9"/>
<accession>K4LQJ9</accession>
<keyword evidence="2" id="KW-0732">Signal</keyword>
<dbReference type="eggNOG" id="COG0614">
    <property type="taxonomic scope" value="Bacteria"/>
</dbReference>
<feature type="domain" description="Fe/B12 periplasmic-binding" evidence="3">
    <location>
        <begin position="55"/>
        <end position="328"/>
    </location>
</feature>
<comment type="similarity">
    <text evidence="1">Belongs to the bacterial solute-binding protein 8 family.</text>
</comment>
<dbReference type="HOGENOM" id="CLU_038034_13_1_9"/>
<reference evidence="4 5" key="1">
    <citation type="journal article" date="2012" name="BMC Genomics">
        <title>Genome-guided analysis of physiological and morphological traits of the fermentative acetate oxidizer Thermacetogenium phaeum.</title>
        <authorList>
            <person name="Oehler D."/>
            <person name="Poehlein A."/>
            <person name="Leimbach A."/>
            <person name="Muller N."/>
            <person name="Daniel R."/>
            <person name="Gottschalk G."/>
            <person name="Schink B."/>
        </authorList>
    </citation>
    <scope>NUCLEOTIDE SEQUENCE [LARGE SCALE GENOMIC DNA]</scope>
    <source>
        <strain evidence="5">ATCC BAA-254 / DSM 26808 / PB</strain>
    </source>
</reference>
<organism evidence="4 5">
    <name type="scientific">Thermacetogenium phaeum (strain ATCC BAA-254 / DSM 26808 / PB)</name>
    <dbReference type="NCBI Taxonomy" id="1089553"/>
    <lineage>
        <taxon>Bacteria</taxon>
        <taxon>Bacillati</taxon>
        <taxon>Bacillota</taxon>
        <taxon>Clostridia</taxon>
        <taxon>Thermoanaerobacterales</taxon>
        <taxon>Thermoanaerobacteraceae</taxon>
        <taxon>Thermacetogenium</taxon>
    </lineage>
</organism>
<dbReference type="GO" id="GO:0071281">
    <property type="term" value="P:cellular response to iron ion"/>
    <property type="evidence" value="ECO:0007669"/>
    <property type="project" value="TreeGrafter"/>
</dbReference>
<dbReference type="PROSITE" id="PS51257">
    <property type="entry name" value="PROKAR_LIPOPROTEIN"/>
    <property type="match status" value="1"/>
</dbReference>
<sequence>MKKIIAVLCCLVIILSAAGCGEKTGNGNSSAGSEENVSVVDMAGRTVTVPKKINKVFSTSAAGAIFIYSLAPEKLAGWNNELREVEKKYILPEYRELPVLGTWKGTNFTGSIEELMKVAPDVIISMGDVSPKYTADAEEIEKRLGIPVIMVDGSLKNLDQAYEFVGKLLGEESRAQKLAEYCSHTYAEIDRWLQKLPENERVRLYYAEGPTGLETDIKGTVNSEAIDLAGAVNVATSGLDENVRRIQVSIEQILTWDPEVIIISTDADAKHEVYNTILTSGEWKGVRAVQNQKVYEIPCEPYDWISRPPSIFRILGVKWLANLLYPDLYEVDLIEETKQFYKEFFHYELTDQEAAKLLNPVV</sequence>
<dbReference type="Pfam" id="PF01497">
    <property type="entry name" value="Peripla_BP_2"/>
    <property type="match status" value="1"/>
</dbReference>
<name>K4LQJ9_THEPS</name>
<protein>
    <submittedName>
        <fullName evidence="4">ABC transporter, periplasmic binding protein</fullName>
        <ecNumber evidence="4">3.6.3.-</ecNumber>
    </submittedName>
</protein>
<dbReference type="PANTHER" id="PTHR30535:SF34">
    <property type="entry name" value="MOLYBDATE-BINDING PROTEIN MOLA"/>
    <property type="match status" value="1"/>
</dbReference>
<dbReference type="PROSITE" id="PS50983">
    <property type="entry name" value="FE_B12_PBP"/>
    <property type="match status" value="1"/>
</dbReference>
<dbReference type="PANTHER" id="PTHR30535">
    <property type="entry name" value="VITAMIN B12-BINDING PROTEIN"/>
    <property type="match status" value="1"/>
</dbReference>
<evidence type="ECO:0000313" key="5">
    <source>
        <dbReference type="Proteomes" id="UP000000467"/>
    </source>
</evidence>
<dbReference type="InterPro" id="IPR050902">
    <property type="entry name" value="ABC_Transporter_SBP"/>
</dbReference>
<dbReference type="Proteomes" id="UP000000467">
    <property type="component" value="Chromosome"/>
</dbReference>
<dbReference type="GO" id="GO:0016787">
    <property type="term" value="F:hydrolase activity"/>
    <property type="evidence" value="ECO:0007669"/>
    <property type="project" value="UniProtKB-KW"/>
</dbReference>
<dbReference type="EMBL" id="CP003732">
    <property type="protein sequence ID" value="AFV10369.1"/>
    <property type="molecule type" value="Genomic_DNA"/>
</dbReference>
<feature type="signal peptide" evidence="2">
    <location>
        <begin position="1"/>
        <end position="19"/>
    </location>
</feature>
<keyword evidence="5" id="KW-1185">Reference proteome</keyword>
<dbReference type="STRING" id="1089553.Tph_c01210"/>
<proteinExistence type="inferred from homology"/>
<evidence type="ECO:0000313" key="4">
    <source>
        <dbReference type="EMBL" id="AFV10369.1"/>
    </source>
</evidence>
<dbReference type="EC" id="3.6.3.-" evidence="4"/>
<feature type="chain" id="PRO_5039615803" evidence="2">
    <location>
        <begin position="20"/>
        <end position="362"/>
    </location>
</feature>